<evidence type="ECO:0000313" key="6">
    <source>
        <dbReference type="Proteomes" id="UP001174136"/>
    </source>
</evidence>
<gene>
    <name evidence="5" type="primary">Dnmt3c_0</name>
    <name evidence="5" type="ORF">N1851_019421</name>
</gene>
<keyword evidence="2" id="KW-0489">Methyltransferase</keyword>
<keyword evidence="4" id="KW-0949">S-adenosyl-L-methionine</keyword>
<evidence type="ECO:0000313" key="5">
    <source>
        <dbReference type="EMBL" id="KAK0142652.1"/>
    </source>
</evidence>
<keyword evidence="6" id="KW-1185">Reference proteome</keyword>
<accession>A0AA47MME2</accession>
<dbReference type="GO" id="GO:0003677">
    <property type="term" value="F:DNA binding"/>
    <property type="evidence" value="ECO:0007669"/>
    <property type="project" value="TreeGrafter"/>
</dbReference>
<dbReference type="PANTHER" id="PTHR23068">
    <property type="entry name" value="DNA CYTOSINE-5- -METHYLTRANSFERASE 3-RELATED"/>
    <property type="match status" value="1"/>
</dbReference>
<comment type="caution">
    <text evidence="5">The sequence shown here is derived from an EMBL/GenBank/DDBJ whole genome shotgun (WGS) entry which is preliminary data.</text>
</comment>
<dbReference type="EMBL" id="JAOPHQ010003513">
    <property type="protein sequence ID" value="KAK0142652.1"/>
    <property type="molecule type" value="Genomic_DNA"/>
</dbReference>
<dbReference type="GO" id="GO:0000122">
    <property type="term" value="P:negative regulation of transcription by RNA polymerase II"/>
    <property type="evidence" value="ECO:0007669"/>
    <property type="project" value="TreeGrafter"/>
</dbReference>
<evidence type="ECO:0000256" key="1">
    <source>
        <dbReference type="ARBA" id="ARBA00011975"/>
    </source>
</evidence>
<dbReference type="EC" id="2.1.1.37" evidence="1"/>
<organism evidence="5 6">
    <name type="scientific">Merluccius polli</name>
    <name type="common">Benguela hake</name>
    <name type="synonym">Merluccius cadenati</name>
    <dbReference type="NCBI Taxonomy" id="89951"/>
    <lineage>
        <taxon>Eukaryota</taxon>
        <taxon>Metazoa</taxon>
        <taxon>Chordata</taxon>
        <taxon>Craniata</taxon>
        <taxon>Vertebrata</taxon>
        <taxon>Euteleostomi</taxon>
        <taxon>Actinopterygii</taxon>
        <taxon>Neopterygii</taxon>
        <taxon>Teleostei</taxon>
        <taxon>Neoteleostei</taxon>
        <taxon>Acanthomorphata</taxon>
        <taxon>Zeiogadaria</taxon>
        <taxon>Gadariae</taxon>
        <taxon>Gadiformes</taxon>
        <taxon>Gadoidei</taxon>
        <taxon>Merlucciidae</taxon>
        <taxon>Merluccius</taxon>
    </lineage>
</organism>
<dbReference type="GO" id="GO:0032259">
    <property type="term" value="P:methylation"/>
    <property type="evidence" value="ECO:0007669"/>
    <property type="project" value="UniProtKB-KW"/>
</dbReference>
<name>A0AA47MME2_MERPO</name>
<evidence type="ECO:0000256" key="4">
    <source>
        <dbReference type="ARBA" id="ARBA00022691"/>
    </source>
</evidence>
<dbReference type="InterPro" id="IPR029063">
    <property type="entry name" value="SAM-dependent_MTases_sf"/>
</dbReference>
<dbReference type="PROSITE" id="PS00094">
    <property type="entry name" value="C5_MTASE_1"/>
    <property type="match status" value="1"/>
</dbReference>
<dbReference type="Pfam" id="PF00145">
    <property type="entry name" value="DNA_methylase"/>
    <property type="match status" value="1"/>
</dbReference>
<reference evidence="5" key="1">
    <citation type="journal article" date="2023" name="Front. Mar. Sci.">
        <title>A new Merluccius polli reference genome to investigate the effects of global change in West African waters.</title>
        <authorList>
            <person name="Mateo J.L."/>
            <person name="Blanco-Fernandez C."/>
            <person name="Garcia-Vazquez E."/>
            <person name="Machado-Schiaffino G."/>
        </authorList>
    </citation>
    <scope>NUCLEOTIDE SEQUENCE</scope>
    <source>
        <strain evidence="5">C29</strain>
        <tissue evidence="5">Fin</tissue>
    </source>
</reference>
<dbReference type="Proteomes" id="UP001174136">
    <property type="component" value="Unassembled WGS sequence"/>
</dbReference>
<protein>
    <recommendedName>
        <fullName evidence="1">DNA (cytosine-5-)-methyltransferase</fullName>
        <ecNumber evidence="1">2.1.1.37</ecNumber>
    </recommendedName>
</protein>
<dbReference type="PANTHER" id="PTHR23068:SF53">
    <property type="entry name" value="DNA (CYTOSINE-5-)-METHYLTRANSFERASE"/>
    <property type="match status" value="1"/>
</dbReference>
<proteinExistence type="predicted"/>
<dbReference type="FunFam" id="3.40.50.150:FF:000011">
    <property type="entry name" value="DNA methyltransferase 3 alpha"/>
    <property type="match status" value="1"/>
</dbReference>
<evidence type="ECO:0000256" key="2">
    <source>
        <dbReference type="ARBA" id="ARBA00022603"/>
    </source>
</evidence>
<dbReference type="InterPro" id="IPR018117">
    <property type="entry name" value="C5_DNA_meth_AS"/>
</dbReference>
<dbReference type="InterPro" id="IPR050390">
    <property type="entry name" value="C5-Methyltransferase"/>
</dbReference>
<sequence length="242" mass="27909">MVKHEGKIEYVNDVRTITRKHLAEWGPFDLLIGGSPCNDLSMVNPLRKGLFDGTGRLFFEFYRMLTMMRPKEDDDRPFFWLFENVVFLGANDKSDICRFLECNPILIDAVKVSPAHRARYFWGNLPGMNRPLASALDDKVGLQDCLEVGREAKFEKVRTITTKSNSIRQGKSGPLPVSMNGKEDYLWCTEMEQVFGFPKHYTDVNNMGRCQRQRVLGRSWSVPVIRHLFAPLKDYFECESGQ</sequence>
<dbReference type="GO" id="GO:0005634">
    <property type="term" value="C:nucleus"/>
    <property type="evidence" value="ECO:0007669"/>
    <property type="project" value="TreeGrafter"/>
</dbReference>
<evidence type="ECO:0000256" key="3">
    <source>
        <dbReference type="ARBA" id="ARBA00022679"/>
    </source>
</evidence>
<dbReference type="SUPFAM" id="SSF53335">
    <property type="entry name" value="S-adenosyl-L-methionine-dependent methyltransferases"/>
    <property type="match status" value="1"/>
</dbReference>
<dbReference type="AlphaFoldDB" id="A0AA47MME2"/>
<dbReference type="InterPro" id="IPR001525">
    <property type="entry name" value="C5_MeTfrase"/>
</dbReference>
<dbReference type="GO" id="GO:0051718">
    <property type="term" value="F:DNA (cytosine-5-)-methyltransferase activity, acting on CpG substrates"/>
    <property type="evidence" value="ECO:0007669"/>
    <property type="project" value="TreeGrafter"/>
</dbReference>
<dbReference type="Gene3D" id="3.40.50.150">
    <property type="entry name" value="Vaccinia Virus protein VP39"/>
    <property type="match status" value="2"/>
</dbReference>
<keyword evidence="3" id="KW-0808">Transferase</keyword>